<feature type="domain" description="6-phosphogluconate dehydrogenase NADP-binding" evidence="5">
    <location>
        <begin position="2"/>
        <end position="159"/>
    </location>
</feature>
<dbReference type="InterPro" id="IPR013328">
    <property type="entry name" value="6PGD_dom2"/>
</dbReference>
<dbReference type="Pfam" id="PF03446">
    <property type="entry name" value="NAD_binding_2"/>
    <property type="match status" value="1"/>
</dbReference>
<dbReference type="GO" id="GO:0050661">
    <property type="term" value="F:NADP binding"/>
    <property type="evidence" value="ECO:0007669"/>
    <property type="project" value="InterPro"/>
</dbReference>
<evidence type="ECO:0000259" key="5">
    <source>
        <dbReference type="Pfam" id="PF03446"/>
    </source>
</evidence>
<evidence type="ECO:0000313" key="7">
    <source>
        <dbReference type="EMBL" id="CUO70746.1"/>
    </source>
</evidence>
<reference evidence="7 8" key="1">
    <citation type="submission" date="2015-09" db="EMBL/GenBank/DDBJ databases">
        <authorList>
            <consortium name="Pathogen Informatics"/>
        </authorList>
    </citation>
    <scope>NUCLEOTIDE SEQUENCE [LARGE SCALE GENOMIC DNA]</scope>
    <source>
        <strain evidence="7 8">2789STDY5834855</strain>
    </source>
</reference>
<protein>
    <submittedName>
        <fullName evidence="7">2-hydroxy-3-oxopropionate reductase</fullName>
        <ecNumber evidence="7">1.1.1.60</ecNumber>
    </submittedName>
</protein>
<evidence type="ECO:0000256" key="1">
    <source>
        <dbReference type="ARBA" id="ARBA00009080"/>
    </source>
</evidence>
<feature type="domain" description="3-hydroxyisobutyrate dehydrogenase-like NAD-binding" evidence="6">
    <location>
        <begin position="162"/>
        <end position="280"/>
    </location>
</feature>
<gene>
    <name evidence="7" type="primary">garR</name>
    <name evidence="7" type="ORF">ERS852470_03124</name>
</gene>
<dbReference type="Proteomes" id="UP000095558">
    <property type="component" value="Unassembled WGS sequence"/>
</dbReference>
<dbReference type="InterPro" id="IPR036291">
    <property type="entry name" value="NAD(P)-bd_dom_sf"/>
</dbReference>
<name>A0A174HBJ1_9CLOT</name>
<comment type="similarity">
    <text evidence="1">Belongs to the HIBADH-related family.</text>
</comment>
<dbReference type="GO" id="GO:0051287">
    <property type="term" value="F:NAD binding"/>
    <property type="evidence" value="ECO:0007669"/>
    <property type="project" value="InterPro"/>
</dbReference>
<evidence type="ECO:0000256" key="4">
    <source>
        <dbReference type="PIRSR" id="PIRSR000103-1"/>
    </source>
</evidence>
<evidence type="ECO:0000313" key="8">
    <source>
        <dbReference type="Proteomes" id="UP000095558"/>
    </source>
</evidence>
<dbReference type="InterPro" id="IPR029154">
    <property type="entry name" value="HIBADH-like_NADP-bd"/>
</dbReference>
<evidence type="ECO:0000256" key="2">
    <source>
        <dbReference type="ARBA" id="ARBA00023002"/>
    </source>
</evidence>
<dbReference type="AlphaFoldDB" id="A0A174HBJ1"/>
<dbReference type="PANTHER" id="PTHR43060">
    <property type="entry name" value="3-HYDROXYISOBUTYRATE DEHYDROGENASE-LIKE 1, MITOCHONDRIAL-RELATED"/>
    <property type="match status" value="1"/>
</dbReference>
<keyword evidence="3" id="KW-0520">NAD</keyword>
<dbReference type="PANTHER" id="PTHR43060:SF15">
    <property type="entry name" value="3-HYDROXYISOBUTYRATE DEHYDROGENASE-LIKE 1, MITOCHONDRIAL-RELATED"/>
    <property type="match status" value="1"/>
</dbReference>
<sequence length="283" mass="30981">MNIAWIGTGVMGSSMAKNLAENGYNVYAFSRTLSKCEPLKEFGITVTSTIKECVENADVVFTIVGYPKDVEEVYLGEEGIFKYAKEGTYLIDMTTSSPLLAKKIYDLGKKFNVLDAPVSGGDIGAKNATLSIMVGGDKKDFHSMYSLFECLGKNIIYLGEIGSGQNCKACNQIAIAGTVAAVAESIIYAKKVGLDTKTVLDAISKGAAGSWQMQNNGYKMIEKDYAPGFFNKHFIKDMKIAKEVMDEKGEELPILNKVLEMYEELAKDGFEDMGTQSIIEKYL</sequence>
<accession>A0A174HBJ1</accession>
<proteinExistence type="inferred from homology"/>
<dbReference type="EC" id="1.1.1.60" evidence="7"/>
<dbReference type="Pfam" id="PF14833">
    <property type="entry name" value="NAD_binding_11"/>
    <property type="match status" value="1"/>
</dbReference>
<organism evidence="7 8">
    <name type="scientific">Clostridium disporicum</name>
    <dbReference type="NCBI Taxonomy" id="84024"/>
    <lineage>
        <taxon>Bacteria</taxon>
        <taxon>Bacillati</taxon>
        <taxon>Bacillota</taxon>
        <taxon>Clostridia</taxon>
        <taxon>Eubacteriales</taxon>
        <taxon>Clostridiaceae</taxon>
        <taxon>Clostridium</taxon>
    </lineage>
</organism>
<dbReference type="Gene3D" id="3.40.50.720">
    <property type="entry name" value="NAD(P)-binding Rossmann-like Domain"/>
    <property type="match status" value="1"/>
</dbReference>
<dbReference type="SUPFAM" id="SSF48179">
    <property type="entry name" value="6-phosphogluconate dehydrogenase C-terminal domain-like"/>
    <property type="match status" value="1"/>
</dbReference>
<dbReference type="InterPro" id="IPR006115">
    <property type="entry name" value="6PGDH_NADP-bd"/>
</dbReference>
<evidence type="ECO:0000256" key="3">
    <source>
        <dbReference type="ARBA" id="ARBA00023027"/>
    </source>
</evidence>
<feature type="active site" evidence="4">
    <location>
        <position position="168"/>
    </location>
</feature>
<keyword evidence="2 7" id="KW-0560">Oxidoreductase</keyword>
<dbReference type="GO" id="GO:0008679">
    <property type="term" value="F:2-hydroxy-3-oxopropionate reductase activity"/>
    <property type="evidence" value="ECO:0007669"/>
    <property type="project" value="UniProtKB-EC"/>
</dbReference>
<dbReference type="InterPro" id="IPR008927">
    <property type="entry name" value="6-PGluconate_DH-like_C_sf"/>
</dbReference>
<dbReference type="InterPro" id="IPR015815">
    <property type="entry name" value="HIBADH-related"/>
</dbReference>
<dbReference type="SUPFAM" id="SSF51735">
    <property type="entry name" value="NAD(P)-binding Rossmann-fold domains"/>
    <property type="match status" value="1"/>
</dbReference>
<dbReference type="Gene3D" id="1.10.1040.10">
    <property type="entry name" value="N-(1-d-carboxylethyl)-l-norvaline Dehydrogenase, domain 2"/>
    <property type="match status" value="1"/>
</dbReference>
<dbReference type="PIRSF" id="PIRSF000103">
    <property type="entry name" value="HIBADH"/>
    <property type="match status" value="1"/>
</dbReference>
<evidence type="ECO:0000259" key="6">
    <source>
        <dbReference type="Pfam" id="PF14833"/>
    </source>
</evidence>
<dbReference type="EMBL" id="CYZV01000042">
    <property type="protein sequence ID" value="CUO70746.1"/>
    <property type="molecule type" value="Genomic_DNA"/>
</dbReference>